<evidence type="ECO:0008006" key="4">
    <source>
        <dbReference type="Google" id="ProtNLM"/>
    </source>
</evidence>
<name>A0ABR7QDW5_9FLAO</name>
<sequence length="229" mass="26230">MKQKINIQIIPNRQNAFIWFNVLFVATLLLTGETDAFSIVMAYFMETLIIGAIHVVKMYRILKYANTTGVKRTANNGGGMILFFIVHYTFFVAIQSIFVFVLLEMKDPKIDPFSILQNIEHILTTYEGIYPILISLAIFNIADFYLNFIVPKAYQNITIEQSFLGPYGRIVVQQFAVILGFFFFIFSFAIDIVALLIVGIKALIDFYIVSNPEKNLFKGKIDFSKMKNP</sequence>
<feature type="transmembrane region" description="Helical" evidence="1">
    <location>
        <begin position="128"/>
        <end position="146"/>
    </location>
</feature>
<feature type="transmembrane region" description="Helical" evidence="1">
    <location>
        <begin position="80"/>
        <end position="103"/>
    </location>
</feature>
<keyword evidence="1" id="KW-0812">Transmembrane</keyword>
<comment type="caution">
    <text evidence="2">The sequence shown here is derived from an EMBL/GenBank/DDBJ whole genome shotgun (WGS) entry which is preliminary data.</text>
</comment>
<feature type="transmembrane region" description="Helical" evidence="1">
    <location>
        <begin position="36"/>
        <end position="59"/>
    </location>
</feature>
<evidence type="ECO:0000313" key="2">
    <source>
        <dbReference type="EMBL" id="MBC8756760.1"/>
    </source>
</evidence>
<keyword evidence="1" id="KW-1133">Transmembrane helix</keyword>
<dbReference type="EMBL" id="JACGWS010000013">
    <property type="protein sequence ID" value="MBC8756760.1"/>
    <property type="molecule type" value="Genomic_DNA"/>
</dbReference>
<gene>
    <name evidence="2" type="ORF">H2O64_18950</name>
</gene>
<keyword evidence="1" id="KW-0472">Membrane</keyword>
<protein>
    <recommendedName>
        <fullName evidence="4">DUF975 family protein</fullName>
    </recommendedName>
</protein>
<keyword evidence="3" id="KW-1185">Reference proteome</keyword>
<proteinExistence type="predicted"/>
<evidence type="ECO:0000313" key="3">
    <source>
        <dbReference type="Proteomes" id="UP000619238"/>
    </source>
</evidence>
<dbReference type="RefSeq" id="WP_187563801.1">
    <property type="nucleotide sequence ID" value="NZ_JACGWS010000013.1"/>
</dbReference>
<organism evidence="2 3">
    <name type="scientific">Kordia aestuariivivens</name>
    <dbReference type="NCBI Taxonomy" id="2759037"/>
    <lineage>
        <taxon>Bacteria</taxon>
        <taxon>Pseudomonadati</taxon>
        <taxon>Bacteroidota</taxon>
        <taxon>Flavobacteriia</taxon>
        <taxon>Flavobacteriales</taxon>
        <taxon>Flavobacteriaceae</taxon>
        <taxon>Kordia</taxon>
    </lineage>
</organism>
<accession>A0ABR7QDW5</accession>
<reference evidence="2 3" key="1">
    <citation type="submission" date="2020-07" db="EMBL/GenBank/DDBJ databases">
        <title>Description of Kordia aestuariivivens sp. nov., isolated from a tidal flat.</title>
        <authorList>
            <person name="Park S."/>
            <person name="Yoon J.-H."/>
        </authorList>
    </citation>
    <scope>NUCLEOTIDE SEQUENCE [LARGE SCALE GENOMIC DNA]</scope>
    <source>
        <strain evidence="2 3">YSTF-M3</strain>
    </source>
</reference>
<dbReference type="InterPro" id="IPR045466">
    <property type="entry name" value="DUF6498"/>
</dbReference>
<feature type="transmembrane region" description="Helical" evidence="1">
    <location>
        <begin position="12"/>
        <end position="30"/>
    </location>
</feature>
<dbReference type="Pfam" id="PF20108">
    <property type="entry name" value="DUF6498"/>
    <property type="match status" value="1"/>
</dbReference>
<dbReference type="Proteomes" id="UP000619238">
    <property type="component" value="Unassembled WGS sequence"/>
</dbReference>
<evidence type="ECO:0000256" key="1">
    <source>
        <dbReference type="SAM" id="Phobius"/>
    </source>
</evidence>